<keyword evidence="3" id="KW-1185">Reference proteome</keyword>
<dbReference type="AlphaFoldDB" id="A0AAD9V3U8"/>
<accession>A0AAD9V3U8</accession>
<evidence type="ECO:0000256" key="1">
    <source>
        <dbReference type="SAM" id="MobiDB-lite"/>
    </source>
</evidence>
<evidence type="ECO:0000313" key="3">
    <source>
        <dbReference type="Proteomes" id="UP001249851"/>
    </source>
</evidence>
<proteinExistence type="predicted"/>
<feature type="region of interest" description="Disordered" evidence="1">
    <location>
        <begin position="1"/>
        <end position="20"/>
    </location>
</feature>
<gene>
    <name evidence="2" type="ORF">P5673_017278</name>
</gene>
<reference evidence="2" key="1">
    <citation type="journal article" date="2023" name="G3 (Bethesda)">
        <title>Whole genome assembly and annotation of the endangered Caribbean coral Acropora cervicornis.</title>
        <authorList>
            <person name="Selwyn J.D."/>
            <person name="Vollmer S.V."/>
        </authorList>
    </citation>
    <scope>NUCLEOTIDE SEQUENCE</scope>
    <source>
        <strain evidence="2">K2</strain>
    </source>
</reference>
<reference evidence="2" key="2">
    <citation type="journal article" date="2023" name="Science">
        <title>Genomic signatures of disease resistance in endangered staghorn corals.</title>
        <authorList>
            <person name="Vollmer S.V."/>
            <person name="Selwyn J.D."/>
            <person name="Despard B.A."/>
            <person name="Roesel C.L."/>
        </authorList>
    </citation>
    <scope>NUCLEOTIDE SEQUENCE</scope>
    <source>
        <strain evidence="2">K2</strain>
    </source>
</reference>
<dbReference type="Proteomes" id="UP001249851">
    <property type="component" value="Unassembled WGS sequence"/>
</dbReference>
<evidence type="ECO:0000313" key="2">
    <source>
        <dbReference type="EMBL" id="KAK2560284.1"/>
    </source>
</evidence>
<sequence>MAPPAGHYKGIPSQENLFNDNDNSSWKCGVKLLKFSEWDKSFHGVVTIPSSQALLELRH</sequence>
<comment type="caution">
    <text evidence="2">The sequence shown here is derived from an EMBL/GenBank/DDBJ whole genome shotgun (WGS) entry which is preliminary data.</text>
</comment>
<protein>
    <submittedName>
        <fullName evidence="2">Uncharacterized protein</fullName>
    </submittedName>
</protein>
<name>A0AAD9V3U8_ACRCE</name>
<dbReference type="EMBL" id="JARQWQ010000037">
    <property type="protein sequence ID" value="KAK2560284.1"/>
    <property type="molecule type" value="Genomic_DNA"/>
</dbReference>
<organism evidence="2 3">
    <name type="scientific">Acropora cervicornis</name>
    <name type="common">Staghorn coral</name>
    <dbReference type="NCBI Taxonomy" id="6130"/>
    <lineage>
        <taxon>Eukaryota</taxon>
        <taxon>Metazoa</taxon>
        <taxon>Cnidaria</taxon>
        <taxon>Anthozoa</taxon>
        <taxon>Hexacorallia</taxon>
        <taxon>Scleractinia</taxon>
        <taxon>Astrocoeniina</taxon>
        <taxon>Acroporidae</taxon>
        <taxon>Acropora</taxon>
    </lineage>
</organism>